<keyword evidence="1" id="KW-0732">Signal</keyword>
<dbReference type="KEGG" id="vas:GT360_11700"/>
<dbReference type="Proteomes" id="UP000464262">
    <property type="component" value="Chromosome 1"/>
</dbReference>
<dbReference type="RefSeq" id="WP_164649046.1">
    <property type="nucleotide sequence ID" value="NZ_CP047475.1"/>
</dbReference>
<organism evidence="2 3">
    <name type="scientific">Vibrio astriarenae</name>
    <dbReference type="NCBI Taxonomy" id="1481923"/>
    <lineage>
        <taxon>Bacteria</taxon>
        <taxon>Pseudomonadati</taxon>
        <taxon>Pseudomonadota</taxon>
        <taxon>Gammaproteobacteria</taxon>
        <taxon>Vibrionales</taxon>
        <taxon>Vibrionaceae</taxon>
        <taxon>Vibrio</taxon>
    </lineage>
</organism>
<protein>
    <submittedName>
        <fullName evidence="2">Uncharacterized protein</fullName>
    </submittedName>
</protein>
<feature type="chain" id="PRO_5031217741" evidence="1">
    <location>
        <begin position="23"/>
        <end position="155"/>
    </location>
</feature>
<evidence type="ECO:0000256" key="1">
    <source>
        <dbReference type="SAM" id="SignalP"/>
    </source>
</evidence>
<evidence type="ECO:0000313" key="2">
    <source>
        <dbReference type="EMBL" id="QIA64137.1"/>
    </source>
</evidence>
<sequence>MRKLTSLFCVCSCCAFSFSAWAVELPKLPANASVSNHKIFVNSHSSQAYSQSMSLESGYSYSIFENFDVYVGARLNEKDNGFLSGVSYSVTDRISVRGSLHSYKEVDAGDNSETEQGLSAELTSRLRLSENIDVHATLDYQEWQSGLEVGLGFRF</sequence>
<gene>
    <name evidence="2" type="ORF">GT360_11700</name>
</gene>
<reference evidence="2 3" key="1">
    <citation type="submission" date="2020-01" db="EMBL/GenBank/DDBJ databases">
        <title>Whole genome and functional gene identification of agarase of Vibrio HN897.</title>
        <authorList>
            <person name="Liu Y."/>
            <person name="Zhao Z."/>
        </authorList>
    </citation>
    <scope>NUCLEOTIDE SEQUENCE [LARGE SCALE GENOMIC DNA]</scope>
    <source>
        <strain evidence="2 3">HN897</strain>
    </source>
</reference>
<dbReference type="SUPFAM" id="SSF56925">
    <property type="entry name" value="OMPA-like"/>
    <property type="match status" value="1"/>
</dbReference>
<evidence type="ECO:0000313" key="3">
    <source>
        <dbReference type="Proteomes" id="UP000464262"/>
    </source>
</evidence>
<dbReference type="AlphaFoldDB" id="A0A7Z2T4G7"/>
<dbReference type="InterPro" id="IPR011250">
    <property type="entry name" value="OMP/PagP_B-barrel"/>
</dbReference>
<accession>A0A7Z2T4G7</accession>
<dbReference type="EMBL" id="CP047475">
    <property type="protein sequence ID" value="QIA64137.1"/>
    <property type="molecule type" value="Genomic_DNA"/>
</dbReference>
<keyword evidence="3" id="KW-1185">Reference proteome</keyword>
<name>A0A7Z2T4G7_9VIBR</name>
<feature type="signal peptide" evidence="1">
    <location>
        <begin position="1"/>
        <end position="22"/>
    </location>
</feature>
<proteinExistence type="predicted"/>